<proteinExistence type="inferred from homology"/>
<dbReference type="GO" id="GO:0016020">
    <property type="term" value="C:membrane"/>
    <property type="evidence" value="ECO:0007669"/>
    <property type="project" value="UniProtKB-SubCell"/>
</dbReference>
<feature type="transmembrane region" description="Helical" evidence="6">
    <location>
        <begin position="56"/>
        <end position="75"/>
    </location>
</feature>
<evidence type="ECO:0000256" key="2">
    <source>
        <dbReference type="ARBA" id="ARBA00010544"/>
    </source>
</evidence>
<evidence type="ECO:0000256" key="4">
    <source>
        <dbReference type="ARBA" id="ARBA00022989"/>
    </source>
</evidence>
<dbReference type="InterPro" id="IPR003544">
    <property type="entry name" value="Cyt_c_biogenesis_CcmB"/>
</dbReference>
<keyword evidence="5 6" id="KW-0472">Membrane</keyword>
<feature type="transmembrane region" description="Helical" evidence="6">
    <location>
        <begin position="128"/>
        <end position="154"/>
    </location>
</feature>
<reference evidence="8" key="1">
    <citation type="submission" date="2016-10" db="EMBL/GenBank/DDBJ databases">
        <authorList>
            <person name="Varghese N."/>
            <person name="Submissions S."/>
        </authorList>
    </citation>
    <scope>NUCLEOTIDE SEQUENCE [LARGE SCALE GENOMIC DNA]</scope>
    <source>
        <strain evidence="8">DSM 44796</strain>
    </source>
</reference>
<dbReference type="Pfam" id="PF03379">
    <property type="entry name" value="CcmB"/>
    <property type="match status" value="1"/>
</dbReference>
<keyword evidence="3 6" id="KW-0812">Transmembrane</keyword>
<name>A0A1G9Z904_9PSEU</name>
<sequence length="221" mass="23148">MTAWLQLVQITRKDLLIEARSGEALLVTTPFGAVALLFVPLAVGTDTPLLREIGPGLYWVVVLLFGLLVTLRHSAVDTPAQIALLRLCGVHPVVRLAGRAVASALLLLAFELLLVPVTVALYDPAPHGWPWLLVVLPLVATGLGLLGTLAGALAQGLDGRTTLGPVLVLPLAVPLLLGATQAPRAAALGHAPWPWLLLMLTVDLIAVLALLLGAPHLEEVA</sequence>
<dbReference type="AlphaFoldDB" id="A0A1G9Z904"/>
<comment type="subcellular location">
    <subcellularLocation>
        <location evidence="1">Membrane</location>
        <topology evidence="1">Multi-pass membrane protein</topology>
    </subcellularLocation>
</comment>
<organism evidence="7 8">
    <name type="scientific">Lentzea albidocapillata subsp. violacea</name>
    <dbReference type="NCBI Taxonomy" id="128104"/>
    <lineage>
        <taxon>Bacteria</taxon>
        <taxon>Bacillati</taxon>
        <taxon>Actinomycetota</taxon>
        <taxon>Actinomycetes</taxon>
        <taxon>Pseudonocardiales</taxon>
        <taxon>Pseudonocardiaceae</taxon>
        <taxon>Lentzea</taxon>
    </lineage>
</organism>
<evidence type="ECO:0000313" key="7">
    <source>
        <dbReference type="EMBL" id="SDN17998.1"/>
    </source>
</evidence>
<evidence type="ECO:0000256" key="3">
    <source>
        <dbReference type="ARBA" id="ARBA00022692"/>
    </source>
</evidence>
<dbReference type="RefSeq" id="WP_090015236.1">
    <property type="nucleotide sequence ID" value="NZ_FNET01000038.1"/>
</dbReference>
<comment type="similarity">
    <text evidence="2">Belongs to the CcmB/CycW/HelB family.</text>
</comment>
<feature type="transmembrane region" description="Helical" evidence="6">
    <location>
        <begin position="193"/>
        <end position="214"/>
    </location>
</feature>
<evidence type="ECO:0000256" key="1">
    <source>
        <dbReference type="ARBA" id="ARBA00004141"/>
    </source>
</evidence>
<dbReference type="EMBL" id="FNET01000038">
    <property type="protein sequence ID" value="SDN17998.1"/>
    <property type="molecule type" value="Genomic_DNA"/>
</dbReference>
<keyword evidence="4 6" id="KW-1133">Transmembrane helix</keyword>
<evidence type="ECO:0000256" key="5">
    <source>
        <dbReference type="ARBA" id="ARBA00023136"/>
    </source>
</evidence>
<protein>
    <submittedName>
        <fullName evidence="7">Heme exporter protein B</fullName>
    </submittedName>
</protein>
<accession>A0A1G9Z904</accession>
<dbReference type="PRINTS" id="PR01414">
    <property type="entry name" value="CCMBBIOGNSIS"/>
</dbReference>
<evidence type="ECO:0000313" key="8">
    <source>
        <dbReference type="Proteomes" id="UP000199682"/>
    </source>
</evidence>
<dbReference type="Proteomes" id="UP000199682">
    <property type="component" value="Unassembled WGS sequence"/>
</dbReference>
<feature type="transmembrane region" description="Helical" evidence="6">
    <location>
        <begin position="21"/>
        <end position="44"/>
    </location>
</feature>
<feature type="transmembrane region" description="Helical" evidence="6">
    <location>
        <begin position="166"/>
        <end position="187"/>
    </location>
</feature>
<gene>
    <name evidence="7" type="ORF">SAMN04488074_13818</name>
</gene>
<dbReference type="GO" id="GO:0017004">
    <property type="term" value="P:cytochrome complex assembly"/>
    <property type="evidence" value="ECO:0007669"/>
    <property type="project" value="InterPro"/>
</dbReference>
<dbReference type="GO" id="GO:0015232">
    <property type="term" value="F:heme transmembrane transporter activity"/>
    <property type="evidence" value="ECO:0007669"/>
    <property type="project" value="InterPro"/>
</dbReference>
<evidence type="ECO:0000256" key="6">
    <source>
        <dbReference type="SAM" id="Phobius"/>
    </source>
</evidence>
<feature type="transmembrane region" description="Helical" evidence="6">
    <location>
        <begin position="96"/>
        <end position="122"/>
    </location>
</feature>